<sequence length="327" mass="36388">MSGEFDGYLEGYRLSILECGHCSLRFSDRLDVPENLYDMIYRHNAVLPGYNRYAGYATAVTRHPRPLDLLASSELAYWYVRDHIVNRSGSDVTVIDFGCGEGYLTYALRQAGIECTGIDISTTTIHRARQRFGHDEWFLTTEEFGALPERQADVVIALELVEHVAEPVRLLKDAIAAVKQDGAVLMTTPNRDASPADSVWDTDLPPVHLLWFNVRSLRELAVRAGCEVSFPPVPESVVKTLRTGTTRDGMWPPPLTATGDPSVAVRRAHSLPWRIRRRVARSLTGFSGFLEQSPFRQIPGPDRPAQPTTLGALFTPRAGQSADRAAR</sequence>
<protein>
    <submittedName>
        <fullName evidence="2">Class I SAM-dependent methyltransferase</fullName>
        <ecNumber evidence="2">2.1.1.-</ecNumber>
    </submittedName>
</protein>
<evidence type="ECO:0000313" key="3">
    <source>
        <dbReference type="Proteomes" id="UP001332243"/>
    </source>
</evidence>
<organism evidence="2 3">
    <name type="scientific">Plantactinospora sonchi</name>
    <dbReference type="NCBI Taxonomy" id="1544735"/>
    <lineage>
        <taxon>Bacteria</taxon>
        <taxon>Bacillati</taxon>
        <taxon>Actinomycetota</taxon>
        <taxon>Actinomycetes</taxon>
        <taxon>Micromonosporales</taxon>
        <taxon>Micromonosporaceae</taxon>
        <taxon>Plantactinospora</taxon>
    </lineage>
</organism>
<evidence type="ECO:0000313" key="2">
    <source>
        <dbReference type="EMBL" id="MEE6259044.1"/>
    </source>
</evidence>
<feature type="region of interest" description="Disordered" evidence="1">
    <location>
        <begin position="294"/>
        <end position="327"/>
    </location>
</feature>
<dbReference type="InterPro" id="IPR029063">
    <property type="entry name" value="SAM-dependent_MTases_sf"/>
</dbReference>
<dbReference type="PANTHER" id="PTHR43861">
    <property type="entry name" value="TRANS-ACONITATE 2-METHYLTRANSFERASE-RELATED"/>
    <property type="match status" value="1"/>
</dbReference>
<dbReference type="EC" id="2.1.1.-" evidence="2"/>
<dbReference type="RefSeq" id="WP_331214155.1">
    <property type="nucleotide sequence ID" value="NZ_JAZGQK010000007.1"/>
</dbReference>
<keyword evidence="3" id="KW-1185">Reference proteome</keyword>
<dbReference type="GO" id="GO:0032259">
    <property type="term" value="P:methylation"/>
    <property type="evidence" value="ECO:0007669"/>
    <property type="project" value="UniProtKB-KW"/>
</dbReference>
<gene>
    <name evidence="2" type="ORF">V1633_11150</name>
</gene>
<dbReference type="CDD" id="cd02440">
    <property type="entry name" value="AdoMet_MTases"/>
    <property type="match status" value="1"/>
</dbReference>
<dbReference type="Pfam" id="PF13489">
    <property type="entry name" value="Methyltransf_23"/>
    <property type="match status" value="1"/>
</dbReference>
<evidence type="ECO:0000256" key="1">
    <source>
        <dbReference type="SAM" id="MobiDB-lite"/>
    </source>
</evidence>
<comment type="caution">
    <text evidence="2">The sequence shown here is derived from an EMBL/GenBank/DDBJ whole genome shotgun (WGS) entry which is preliminary data.</text>
</comment>
<dbReference type="Gene3D" id="3.40.50.150">
    <property type="entry name" value="Vaccinia Virus protein VP39"/>
    <property type="match status" value="1"/>
</dbReference>
<name>A0ABU7RS23_9ACTN</name>
<keyword evidence="2" id="KW-0489">Methyltransferase</keyword>
<dbReference type="Proteomes" id="UP001332243">
    <property type="component" value="Unassembled WGS sequence"/>
</dbReference>
<dbReference type="EMBL" id="JAZGQK010000007">
    <property type="protein sequence ID" value="MEE6259044.1"/>
    <property type="molecule type" value="Genomic_DNA"/>
</dbReference>
<accession>A0ABU7RS23</accession>
<dbReference type="GO" id="GO:0008168">
    <property type="term" value="F:methyltransferase activity"/>
    <property type="evidence" value="ECO:0007669"/>
    <property type="project" value="UniProtKB-KW"/>
</dbReference>
<reference evidence="2 3" key="1">
    <citation type="submission" date="2024-01" db="EMBL/GenBank/DDBJ databases">
        <title>Genome insights into Plantactinospora sonchi sp. nov.</title>
        <authorList>
            <person name="Wang L."/>
        </authorList>
    </citation>
    <scope>NUCLEOTIDE SEQUENCE [LARGE SCALE GENOMIC DNA]</scope>
    <source>
        <strain evidence="2 3">NEAU-QY2</strain>
    </source>
</reference>
<dbReference type="SUPFAM" id="SSF53335">
    <property type="entry name" value="S-adenosyl-L-methionine-dependent methyltransferases"/>
    <property type="match status" value="1"/>
</dbReference>
<keyword evidence="2" id="KW-0808">Transferase</keyword>
<proteinExistence type="predicted"/>